<protein>
    <submittedName>
        <fullName evidence="1">Uncharacterized protein</fullName>
    </submittedName>
</protein>
<organism evidence="1 2">
    <name type="scientific">Camellia lanceoleosa</name>
    <dbReference type="NCBI Taxonomy" id="1840588"/>
    <lineage>
        <taxon>Eukaryota</taxon>
        <taxon>Viridiplantae</taxon>
        <taxon>Streptophyta</taxon>
        <taxon>Embryophyta</taxon>
        <taxon>Tracheophyta</taxon>
        <taxon>Spermatophyta</taxon>
        <taxon>Magnoliopsida</taxon>
        <taxon>eudicotyledons</taxon>
        <taxon>Gunneridae</taxon>
        <taxon>Pentapetalae</taxon>
        <taxon>asterids</taxon>
        <taxon>Ericales</taxon>
        <taxon>Theaceae</taxon>
        <taxon>Camellia</taxon>
    </lineage>
</organism>
<gene>
    <name evidence="1" type="ORF">LOK49_LG11G01037</name>
</gene>
<sequence length="80" mass="9226">MQLQKVFSKKAYIDWNATYDYYEKMNVKEAYYLSAEYLQGRALLNAIQGRALLNAIGNLEFFKGLCRGFDKTCAESRGHS</sequence>
<keyword evidence="2" id="KW-1185">Reference proteome</keyword>
<comment type="caution">
    <text evidence="1">The sequence shown here is derived from an EMBL/GenBank/DDBJ whole genome shotgun (WGS) entry which is preliminary data.</text>
</comment>
<dbReference type="EMBL" id="CM045769">
    <property type="protein sequence ID" value="KAI7995989.1"/>
    <property type="molecule type" value="Genomic_DNA"/>
</dbReference>
<dbReference type="Proteomes" id="UP001060215">
    <property type="component" value="Chromosome 12"/>
</dbReference>
<name>A0ACC0G5Z7_9ERIC</name>
<evidence type="ECO:0000313" key="2">
    <source>
        <dbReference type="Proteomes" id="UP001060215"/>
    </source>
</evidence>
<reference evidence="1 2" key="1">
    <citation type="journal article" date="2022" name="Plant J.">
        <title>Chromosome-level genome of Camellia lanceoleosa provides a valuable resource for understanding genome evolution and self-incompatibility.</title>
        <authorList>
            <person name="Gong W."/>
            <person name="Xiao S."/>
            <person name="Wang L."/>
            <person name="Liao Z."/>
            <person name="Chang Y."/>
            <person name="Mo W."/>
            <person name="Hu G."/>
            <person name="Li W."/>
            <person name="Zhao G."/>
            <person name="Zhu H."/>
            <person name="Hu X."/>
            <person name="Ji K."/>
            <person name="Xiang X."/>
            <person name="Song Q."/>
            <person name="Yuan D."/>
            <person name="Jin S."/>
            <person name="Zhang L."/>
        </authorList>
    </citation>
    <scope>NUCLEOTIDE SEQUENCE [LARGE SCALE GENOMIC DNA]</scope>
    <source>
        <strain evidence="1">SQ_2022a</strain>
    </source>
</reference>
<accession>A0ACC0G5Z7</accession>
<proteinExistence type="predicted"/>
<evidence type="ECO:0000313" key="1">
    <source>
        <dbReference type="EMBL" id="KAI7995989.1"/>
    </source>
</evidence>